<keyword evidence="2" id="KW-1185">Reference proteome</keyword>
<reference evidence="2" key="1">
    <citation type="submission" date="2016-06" db="EMBL/GenBank/DDBJ databases">
        <title>Parallel loss of symbiosis genes in relatives of nitrogen-fixing non-legume Parasponia.</title>
        <authorList>
            <person name="Van Velzen R."/>
            <person name="Holmer R."/>
            <person name="Bu F."/>
            <person name="Rutten L."/>
            <person name="Van Zeijl A."/>
            <person name="Liu W."/>
            <person name="Santuari L."/>
            <person name="Cao Q."/>
            <person name="Sharma T."/>
            <person name="Shen D."/>
            <person name="Roswanjaya Y."/>
            <person name="Wardhani T."/>
            <person name="Kalhor M.S."/>
            <person name="Jansen J."/>
            <person name="Van den Hoogen J."/>
            <person name="Gungor B."/>
            <person name="Hartog M."/>
            <person name="Hontelez J."/>
            <person name="Verver J."/>
            <person name="Yang W.-C."/>
            <person name="Schijlen E."/>
            <person name="Repin R."/>
            <person name="Schilthuizen M."/>
            <person name="Schranz E."/>
            <person name="Heidstra R."/>
            <person name="Miyata K."/>
            <person name="Fedorova E."/>
            <person name="Kohlen W."/>
            <person name="Bisseling T."/>
            <person name="Smit S."/>
            <person name="Geurts R."/>
        </authorList>
    </citation>
    <scope>NUCLEOTIDE SEQUENCE [LARGE SCALE GENOMIC DNA]</scope>
    <source>
        <strain evidence="2">cv. RG33-2</strain>
    </source>
</reference>
<evidence type="ECO:0000313" key="1">
    <source>
        <dbReference type="EMBL" id="PON40501.1"/>
    </source>
</evidence>
<evidence type="ECO:0000313" key="2">
    <source>
        <dbReference type="Proteomes" id="UP000237000"/>
    </source>
</evidence>
<comment type="caution">
    <text evidence="1">The sequence shown here is derived from an EMBL/GenBank/DDBJ whole genome shotgun (WGS) entry which is preliminary data.</text>
</comment>
<organism evidence="1 2">
    <name type="scientific">Trema orientale</name>
    <name type="common">Charcoal tree</name>
    <name type="synonym">Celtis orientalis</name>
    <dbReference type="NCBI Taxonomy" id="63057"/>
    <lineage>
        <taxon>Eukaryota</taxon>
        <taxon>Viridiplantae</taxon>
        <taxon>Streptophyta</taxon>
        <taxon>Embryophyta</taxon>
        <taxon>Tracheophyta</taxon>
        <taxon>Spermatophyta</taxon>
        <taxon>Magnoliopsida</taxon>
        <taxon>eudicotyledons</taxon>
        <taxon>Gunneridae</taxon>
        <taxon>Pentapetalae</taxon>
        <taxon>rosids</taxon>
        <taxon>fabids</taxon>
        <taxon>Rosales</taxon>
        <taxon>Cannabaceae</taxon>
        <taxon>Trema</taxon>
    </lineage>
</organism>
<protein>
    <submittedName>
        <fullName evidence="1">Uncharacterized protein</fullName>
    </submittedName>
</protein>
<dbReference type="Proteomes" id="UP000237000">
    <property type="component" value="Unassembled WGS sequence"/>
</dbReference>
<gene>
    <name evidence="1" type="ORF">TorRG33x02_340200</name>
</gene>
<dbReference type="InParanoid" id="A0A2P5AVK1"/>
<name>A0A2P5AVK1_TREOI</name>
<sequence length="118" mass="12929">MVCWGGGVWEENNLDILLARHSVPADMIEENILSPNIYSVRWLRFAPHSAVISSIFICLGSSTQLAPPCIDETTIVDEVIDIRKGYKRKISSKLKEAASTSSAVASSPYEAHVPDAEL</sequence>
<accession>A0A2P5AVK1</accession>
<proteinExistence type="predicted"/>
<dbReference type="EMBL" id="JXTC01000685">
    <property type="protein sequence ID" value="PON40501.1"/>
    <property type="molecule type" value="Genomic_DNA"/>
</dbReference>
<dbReference type="AlphaFoldDB" id="A0A2P5AVK1"/>